<evidence type="ECO:0000256" key="1">
    <source>
        <dbReference type="SAM" id="MobiDB-lite"/>
    </source>
</evidence>
<dbReference type="RefSeq" id="WP_347703184.1">
    <property type="nucleotide sequence ID" value="NZ_JBDPZD010000001.1"/>
</dbReference>
<sequence>MLDSQQPHSLEAPALWALPPGQALSLQPASVARQVVACRGRVWLTLDGGPAAAAQDHWLRPGEAFTVPAGQRAVLEGWPAASVQVLLPPPAAASGGAKAQSPVASKSTQAKSAGVRPPLGAWA</sequence>
<dbReference type="Pfam" id="PF11142">
    <property type="entry name" value="DUF2917"/>
    <property type="match status" value="1"/>
</dbReference>
<proteinExistence type="predicted"/>
<evidence type="ECO:0000313" key="2">
    <source>
        <dbReference type="EMBL" id="MEO3690352.1"/>
    </source>
</evidence>
<feature type="region of interest" description="Disordered" evidence="1">
    <location>
        <begin position="89"/>
        <end position="123"/>
    </location>
</feature>
<feature type="compositionally biased region" description="Low complexity" evidence="1">
    <location>
        <begin position="92"/>
        <end position="102"/>
    </location>
</feature>
<dbReference type="EMBL" id="JBDPZD010000001">
    <property type="protein sequence ID" value="MEO3690352.1"/>
    <property type="molecule type" value="Genomic_DNA"/>
</dbReference>
<dbReference type="InterPro" id="IPR011051">
    <property type="entry name" value="RmlC_Cupin_sf"/>
</dbReference>
<organism evidence="2 3">
    <name type="scientific">Roseateles paludis</name>
    <dbReference type="NCBI Taxonomy" id="3145238"/>
    <lineage>
        <taxon>Bacteria</taxon>
        <taxon>Pseudomonadati</taxon>
        <taxon>Pseudomonadota</taxon>
        <taxon>Betaproteobacteria</taxon>
        <taxon>Burkholderiales</taxon>
        <taxon>Sphaerotilaceae</taxon>
        <taxon>Roseateles</taxon>
    </lineage>
</organism>
<dbReference type="SUPFAM" id="SSF51182">
    <property type="entry name" value="RmlC-like cupins"/>
    <property type="match status" value="1"/>
</dbReference>
<accession>A0ABV0FZB5</accession>
<keyword evidence="3" id="KW-1185">Reference proteome</keyword>
<evidence type="ECO:0000313" key="3">
    <source>
        <dbReference type="Proteomes" id="UP001495147"/>
    </source>
</evidence>
<name>A0ABV0FZB5_9BURK</name>
<dbReference type="Proteomes" id="UP001495147">
    <property type="component" value="Unassembled WGS sequence"/>
</dbReference>
<dbReference type="InterPro" id="IPR021317">
    <property type="entry name" value="DUF2917"/>
</dbReference>
<reference evidence="2 3" key="1">
    <citation type="submission" date="2024-05" db="EMBL/GenBank/DDBJ databases">
        <title>Roseateles sp. DJS-2-20 16S ribosomal RNA gene Genome sequencing and assembly.</title>
        <authorList>
            <person name="Woo H."/>
        </authorList>
    </citation>
    <scope>NUCLEOTIDE SEQUENCE [LARGE SCALE GENOMIC DNA]</scope>
    <source>
        <strain evidence="2 3">DJS-2-20</strain>
    </source>
</reference>
<comment type="caution">
    <text evidence="2">The sequence shown here is derived from an EMBL/GenBank/DDBJ whole genome shotgun (WGS) entry which is preliminary data.</text>
</comment>
<gene>
    <name evidence="2" type="ORF">ABDJ85_02670</name>
</gene>
<protein>
    <submittedName>
        <fullName evidence="2">DUF2917 domain-containing protein</fullName>
    </submittedName>
</protein>